<organism evidence="2 3">
    <name type="scientific">Cymbomonas tetramitiformis</name>
    <dbReference type="NCBI Taxonomy" id="36881"/>
    <lineage>
        <taxon>Eukaryota</taxon>
        <taxon>Viridiplantae</taxon>
        <taxon>Chlorophyta</taxon>
        <taxon>Pyramimonadophyceae</taxon>
        <taxon>Pyramimonadales</taxon>
        <taxon>Pyramimonadaceae</taxon>
        <taxon>Cymbomonas</taxon>
    </lineage>
</organism>
<comment type="caution">
    <text evidence="2">The sequence shown here is derived from an EMBL/GenBank/DDBJ whole genome shotgun (WGS) entry which is preliminary data.</text>
</comment>
<keyword evidence="1" id="KW-0812">Transmembrane</keyword>
<keyword evidence="3" id="KW-1185">Reference proteome</keyword>
<keyword evidence="1" id="KW-1133">Transmembrane helix</keyword>
<dbReference type="AlphaFoldDB" id="A0AAE0KPD7"/>
<dbReference type="Proteomes" id="UP001190700">
    <property type="component" value="Unassembled WGS sequence"/>
</dbReference>
<accession>A0AAE0KPD7</accession>
<sequence length="170" mass="19176">LNLTRGERGRDGLRTSSRSESDTWRARQRWLAHLEQLRCLALFFVVTTAGYIIAATYEWRHMGSHAGDSHEHSIWSVDALPATMTYALWGFSDSQIQTFAYWLIGVTYRDAKEQSRAVGFYKMIQSAGWCVGFALVPARRLAPVWQMVLTALTYIVGTPLVLLALPAHGE</sequence>
<feature type="non-terminal residue" evidence="2">
    <location>
        <position position="1"/>
    </location>
</feature>
<keyword evidence="1" id="KW-0472">Membrane</keyword>
<gene>
    <name evidence="2" type="ORF">CYMTET_34927</name>
</gene>
<feature type="transmembrane region" description="Helical" evidence="1">
    <location>
        <begin position="37"/>
        <end position="57"/>
    </location>
</feature>
<proteinExistence type="predicted"/>
<protein>
    <submittedName>
        <fullName evidence="2">Uncharacterized protein</fullName>
    </submittedName>
</protein>
<evidence type="ECO:0000313" key="2">
    <source>
        <dbReference type="EMBL" id="KAK3255916.1"/>
    </source>
</evidence>
<reference evidence="2 3" key="1">
    <citation type="journal article" date="2015" name="Genome Biol. Evol.">
        <title>Comparative Genomics of a Bacterivorous Green Alga Reveals Evolutionary Causalities and Consequences of Phago-Mixotrophic Mode of Nutrition.</title>
        <authorList>
            <person name="Burns J.A."/>
            <person name="Paasch A."/>
            <person name="Narechania A."/>
            <person name="Kim E."/>
        </authorList>
    </citation>
    <scope>NUCLEOTIDE SEQUENCE [LARGE SCALE GENOMIC DNA]</scope>
    <source>
        <strain evidence="2 3">PLY_AMNH</strain>
    </source>
</reference>
<evidence type="ECO:0000256" key="1">
    <source>
        <dbReference type="SAM" id="Phobius"/>
    </source>
</evidence>
<feature type="transmembrane region" description="Helical" evidence="1">
    <location>
        <begin position="144"/>
        <end position="165"/>
    </location>
</feature>
<dbReference type="EMBL" id="LGRX02022126">
    <property type="protein sequence ID" value="KAK3255916.1"/>
    <property type="molecule type" value="Genomic_DNA"/>
</dbReference>
<evidence type="ECO:0000313" key="3">
    <source>
        <dbReference type="Proteomes" id="UP001190700"/>
    </source>
</evidence>
<name>A0AAE0KPD7_9CHLO</name>